<evidence type="ECO:0000256" key="1">
    <source>
        <dbReference type="ARBA" id="ARBA00004651"/>
    </source>
</evidence>
<dbReference type="RefSeq" id="WP_275088243.1">
    <property type="nucleotide sequence ID" value="NZ_CP119078.1"/>
</dbReference>
<evidence type="ECO:0000256" key="2">
    <source>
        <dbReference type="ARBA" id="ARBA00022475"/>
    </source>
</evidence>
<accession>A0ABY8AP54</accession>
<dbReference type="EMBL" id="CP119078">
    <property type="protein sequence ID" value="WED42420.1"/>
    <property type="molecule type" value="Genomic_DNA"/>
</dbReference>
<feature type="transmembrane region" description="Helical" evidence="6">
    <location>
        <begin position="349"/>
        <end position="371"/>
    </location>
</feature>
<dbReference type="PIRSF" id="PIRSF006060">
    <property type="entry name" value="AA_transporter"/>
    <property type="match status" value="1"/>
</dbReference>
<name>A0ABY8AP54_9GAMM</name>
<evidence type="ECO:0000313" key="7">
    <source>
        <dbReference type="EMBL" id="WED42420.1"/>
    </source>
</evidence>
<organism evidence="7 8">
    <name type="scientific">Legionella cardiaca</name>
    <dbReference type="NCBI Taxonomy" id="1071983"/>
    <lineage>
        <taxon>Bacteria</taxon>
        <taxon>Pseudomonadati</taxon>
        <taxon>Pseudomonadota</taxon>
        <taxon>Gammaproteobacteria</taxon>
        <taxon>Legionellales</taxon>
        <taxon>Legionellaceae</taxon>
        <taxon>Legionella</taxon>
    </lineage>
</organism>
<proteinExistence type="predicted"/>
<feature type="transmembrane region" description="Helical" evidence="6">
    <location>
        <begin position="47"/>
        <end position="68"/>
    </location>
</feature>
<evidence type="ECO:0000256" key="6">
    <source>
        <dbReference type="SAM" id="Phobius"/>
    </source>
</evidence>
<dbReference type="Pfam" id="PF13520">
    <property type="entry name" value="AA_permease_2"/>
    <property type="match status" value="1"/>
</dbReference>
<evidence type="ECO:0000313" key="8">
    <source>
        <dbReference type="Proteomes" id="UP001222087"/>
    </source>
</evidence>
<comment type="subcellular location">
    <subcellularLocation>
        <location evidence="1">Cell membrane</location>
        <topology evidence="1">Multi-pass membrane protein</topology>
    </subcellularLocation>
</comment>
<keyword evidence="3 6" id="KW-0812">Transmembrane</keyword>
<feature type="transmembrane region" description="Helical" evidence="6">
    <location>
        <begin position="12"/>
        <end position="35"/>
    </location>
</feature>
<feature type="transmembrane region" description="Helical" evidence="6">
    <location>
        <begin position="195"/>
        <end position="217"/>
    </location>
</feature>
<feature type="transmembrane region" description="Helical" evidence="6">
    <location>
        <begin position="411"/>
        <end position="431"/>
    </location>
</feature>
<dbReference type="InterPro" id="IPR050367">
    <property type="entry name" value="APC_superfamily"/>
</dbReference>
<keyword evidence="8" id="KW-1185">Reference proteome</keyword>
<dbReference type="Gene3D" id="1.20.1740.10">
    <property type="entry name" value="Amino acid/polyamine transporter I"/>
    <property type="match status" value="1"/>
</dbReference>
<keyword evidence="4 6" id="KW-1133">Transmembrane helix</keyword>
<dbReference type="Proteomes" id="UP001222087">
    <property type="component" value="Chromosome"/>
</dbReference>
<evidence type="ECO:0000256" key="4">
    <source>
        <dbReference type="ARBA" id="ARBA00022989"/>
    </source>
</evidence>
<reference evidence="7 8" key="1">
    <citation type="submission" date="2023-02" db="EMBL/GenBank/DDBJ databases">
        <title>Genome Sequence of L. cardiaca H63T.</title>
        <authorList>
            <person name="Lopez A.E."/>
            <person name="Cianciotto N.P."/>
        </authorList>
    </citation>
    <scope>NUCLEOTIDE SEQUENCE [LARGE SCALE GENOMIC DNA]</scope>
    <source>
        <strain evidence="7 8">H63</strain>
    </source>
</reference>
<keyword evidence="2" id="KW-1003">Cell membrane</keyword>
<gene>
    <name evidence="7" type="ORF">PXX05_10895</name>
</gene>
<feature type="transmembrane region" description="Helical" evidence="6">
    <location>
        <begin position="383"/>
        <end position="405"/>
    </location>
</feature>
<keyword evidence="5 6" id="KW-0472">Membrane</keyword>
<evidence type="ECO:0000256" key="5">
    <source>
        <dbReference type="ARBA" id="ARBA00023136"/>
    </source>
</evidence>
<feature type="transmembrane region" description="Helical" evidence="6">
    <location>
        <begin position="89"/>
        <end position="112"/>
    </location>
</feature>
<dbReference type="PANTHER" id="PTHR42770">
    <property type="entry name" value="AMINO ACID TRANSPORTER-RELATED"/>
    <property type="match status" value="1"/>
</dbReference>
<dbReference type="InterPro" id="IPR002293">
    <property type="entry name" value="AA/rel_permease1"/>
</dbReference>
<feature type="transmembrane region" description="Helical" evidence="6">
    <location>
        <begin position="229"/>
        <end position="252"/>
    </location>
</feature>
<dbReference type="PANTHER" id="PTHR42770:SF7">
    <property type="entry name" value="MEMBRANE PROTEIN"/>
    <property type="match status" value="1"/>
</dbReference>
<feature type="transmembrane region" description="Helical" evidence="6">
    <location>
        <begin position="154"/>
        <end position="175"/>
    </location>
</feature>
<protein>
    <submittedName>
        <fullName evidence="7">APC family permease</fullName>
    </submittedName>
</protein>
<evidence type="ECO:0000256" key="3">
    <source>
        <dbReference type="ARBA" id="ARBA00022692"/>
    </source>
</evidence>
<feature type="transmembrane region" description="Helical" evidence="6">
    <location>
        <begin position="124"/>
        <end position="142"/>
    </location>
</feature>
<feature type="transmembrane region" description="Helical" evidence="6">
    <location>
        <begin position="277"/>
        <end position="304"/>
    </location>
</feature>
<feature type="transmembrane region" description="Helical" evidence="6">
    <location>
        <begin position="325"/>
        <end position="343"/>
    </location>
</feature>
<sequence>MNLQTKSGLIRSLSLGALTIYGVGDILGAGIYAVVGKIAGHAGPLTWVSFLIAMSVVFLTALSYSELCSRFPKSGGVSIFIQEAFGQQWFSILVGFLLFCATIFSMSTLSQAFIGYLRALGFKFPNWIGIAGFLSVLLLINVRGIKQSSITNIVSTVIEVSGLLIVLACGCWYLLKTNSLPIVVTPENLPTIKEVFQGAALAFFAFIGFEDLANIAEEVKNPERNLPRGILYSLGVAGILYLSVSWMATAIIPGDELGQSDSPLLDVVSKTYPPMPIYLFSVIAIFAVSNSTLVNYITASRLLYGMSTINLLPKFLQTVHHRYHTPYVAILLVFPIVLALSVTGTLKTLAGSTSAIILTVFSLSSLALIKIKRKERNKNTRISVFHIPIWVPWIAMILNITVIGFLPLRSIVPAVLLFGIGFLFIACFYIVRMKWSERP</sequence>